<accession>A0A1I7MIZ3</accession>
<dbReference type="InterPro" id="IPR003615">
    <property type="entry name" value="HNH_nuc"/>
</dbReference>
<dbReference type="Proteomes" id="UP000198881">
    <property type="component" value="Unassembled WGS sequence"/>
</dbReference>
<feature type="domain" description="HNH nuclease" evidence="1">
    <location>
        <begin position="82"/>
        <end position="132"/>
    </location>
</feature>
<keyword evidence="3" id="KW-1185">Reference proteome</keyword>
<sequence>MLDLLRDVLVKTQTPFDADATVELYPSDDELVEAFATRIDHRDYAVSDLETYVPDRYTYQKTRGSAQRAFADRVKSNYGYTCAVTGISTPYFLVASHIVPWSEDPRIRLDPRNGLCLSTMVDRAFEDGYLRIDSKCRVHVNRERLAADPVLCEQLMAFDGLMLAAPAAEPPHPDFLQRRWDATV</sequence>
<keyword evidence="2" id="KW-0540">Nuclease</keyword>
<keyword evidence="2" id="KW-0378">Hydrolase</keyword>
<protein>
    <submittedName>
        <fullName evidence="2">HNH endonuclease</fullName>
    </submittedName>
</protein>
<proteinExistence type="predicted"/>
<evidence type="ECO:0000259" key="1">
    <source>
        <dbReference type="Pfam" id="PF13391"/>
    </source>
</evidence>
<dbReference type="Pfam" id="PF13391">
    <property type="entry name" value="HNH_2"/>
    <property type="match status" value="1"/>
</dbReference>
<dbReference type="GO" id="GO:0004519">
    <property type="term" value="F:endonuclease activity"/>
    <property type="evidence" value="ECO:0007669"/>
    <property type="project" value="UniProtKB-KW"/>
</dbReference>
<evidence type="ECO:0000313" key="3">
    <source>
        <dbReference type="Proteomes" id="UP000198881"/>
    </source>
</evidence>
<gene>
    <name evidence="2" type="ORF">SAMN04487966_10385</name>
</gene>
<dbReference type="AlphaFoldDB" id="A0A1I7MIZ3"/>
<keyword evidence="2" id="KW-0255">Endonuclease</keyword>
<dbReference type="STRING" id="574650.SAMN04487966_10385"/>
<dbReference type="EMBL" id="FPCG01000003">
    <property type="protein sequence ID" value="SFV21870.1"/>
    <property type="molecule type" value="Genomic_DNA"/>
</dbReference>
<reference evidence="2 3" key="1">
    <citation type="submission" date="2016-10" db="EMBL/GenBank/DDBJ databases">
        <authorList>
            <person name="de Groot N.N."/>
        </authorList>
    </citation>
    <scope>NUCLEOTIDE SEQUENCE [LARGE SCALE GENOMIC DNA]</scope>
    <source>
        <strain evidence="2 3">CGMCC 1.7054</strain>
    </source>
</reference>
<name>A0A1I7MIZ3_9MICC</name>
<organism evidence="2 3">
    <name type="scientific">Micrococcus terreus</name>
    <dbReference type="NCBI Taxonomy" id="574650"/>
    <lineage>
        <taxon>Bacteria</taxon>
        <taxon>Bacillati</taxon>
        <taxon>Actinomycetota</taxon>
        <taxon>Actinomycetes</taxon>
        <taxon>Micrococcales</taxon>
        <taxon>Micrococcaceae</taxon>
        <taxon>Micrococcus</taxon>
    </lineage>
</organism>
<evidence type="ECO:0000313" key="2">
    <source>
        <dbReference type="EMBL" id="SFV21870.1"/>
    </source>
</evidence>